<dbReference type="GO" id="GO:0047661">
    <property type="term" value="F:amino-acid racemase activity"/>
    <property type="evidence" value="ECO:0007669"/>
    <property type="project" value="InterPro"/>
</dbReference>
<evidence type="ECO:0000256" key="1">
    <source>
        <dbReference type="ARBA" id="ARBA00038414"/>
    </source>
</evidence>
<dbReference type="AlphaFoldDB" id="A0A810Q9J8"/>
<accession>A0A810Q9J8</accession>
<comment type="similarity">
    <text evidence="1">Belongs to the HyuE racemase family.</text>
</comment>
<dbReference type="InterPro" id="IPR052186">
    <property type="entry name" value="Hydantoin_racemase-like"/>
</dbReference>
<sequence>MELAVIIPVLAMSDEMIRARIELLREKALPTTQFHIYQSQRGPGAIESRCDRQLAGDEVMRLSCQAQRDGCAAAIVWCAGDPAVDAARELVDIPVIGTGEAGMLFAYHLAQNFCLLTGDEDLAATSYDVAVRSGLGRRMVSIRGIQMSVEKLRTDREAALEKLAQVAEEAVRQDGAHAFVFGCLALTGMGEALTERIGLPVVDSAHCAVSLAESLVKMGLRYSRRTYAAPPVLPENLRL</sequence>
<dbReference type="PANTHER" id="PTHR28047">
    <property type="entry name" value="PROTEIN DCG1"/>
    <property type="match status" value="1"/>
</dbReference>
<gene>
    <name evidence="2" type="ORF">MM59RIKEN_22380</name>
</gene>
<dbReference type="InterPro" id="IPR015942">
    <property type="entry name" value="Asp/Glu/hydantoin_racemase"/>
</dbReference>
<dbReference type="EMBL" id="AP023420">
    <property type="protein sequence ID" value="BCK84919.1"/>
    <property type="molecule type" value="Genomic_DNA"/>
</dbReference>
<dbReference type="RefSeq" id="WP_187032685.1">
    <property type="nucleotide sequence ID" value="NZ_AP023420.1"/>
</dbReference>
<name>A0A810Q9J8_9FIRM</name>
<proteinExistence type="inferred from homology"/>
<dbReference type="Pfam" id="PF01177">
    <property type="entry name" value="Asp_Glu_race"/>
    <property type="match status" value="1"/>
</dbReference>
<organism evidence="2 3">
    <name type="scientific">Pusillibacter faecalis</name>
    <dbReference type="NCBI Taxonomy" id="2714358"/>
    <lineage>
        <taxon>Bacteria</taxon>
        <taxon>Bacillati</taxon>
        <taxon>Bacillota</taxon>
        <taxon>Clostridia</taxon>
        <taxon>Eubacteriales</taxon>
        <taxon>Oscillospiraceae</taxon>
        <taxon>Pusillibacter</taxon>
    </lineage>
</organism>
<dbReference type="InterPro" id="IPR053714">
    <property type="entry name" value="Iso_Racemase_Enz_sf"/>
</dbReference>
<protein>
    <submittedName>
        <fullName evidence="2">Putative Asp/Glu racemase</fullName>
    </submittedName>
</protein>
<evidence type="ECO:0000313" key="3">
    <source>
        <dbReference type="Proteomes" id="UP000679848"/>
    </source>
</evidence>
<reference evidence="2" key="1">
    <citation type="submission" date="2020-09" db="EMBL/GenBank/DDBJ databases">
        <title>New species isolated from human feces.</title>
        <authorList>
            <person name="Kitahara M."/>
            <person name="Shigeno Y."/>
            <person name="Shime M."/>
            <person name="Matsumoto Y."/>
            <person name="Nakamura S."/>
            <person name="Motooka D."/>
            <person name="Fukuoka S."/>
            <person name="Nishikawa H."/>
            <person name="Benno Y."/>
        </authorList>
    </citation>
    <scope>NUCLEOTIDE SEQUENCE</scope>
    <source>
        <strain evidence="2">MM59</strain>
    </source>
</reference>
<dbReference type="Proteomes" id="UP000679848">
    <property type="component" value="Chromosome"/>
</dbReference>
<keyword evidence="3" id="KW-1185">Reference proteome</keyword>
<dbReference type="KEGG" id="pfaa:MM59RIKEN_22380"/>
<dbReference type="PANTHER" id="PTHR28047:SF5">
    <property type="entry name" value="PROTEIN DCG1"/>
    <property type="match status" value="1"/>
</dbReference>
<dbReference type="Gene3D" id="3.40.50.12500">
    <property type="match status" value="1"/>
</dbReference>
<evidence type="ECO:0000313" key="2">
    <source>
        <dbReference type="EMBL" id="BCK84919.1"/>
    </source>
</evidence>